<evidence type="ECO:0000313" key="19">
    <source>
        <dbReference type="EMBL" id="KAF9581033.1"/>
    </source>
</evidence>
<organism evidence="19 20">
    <name type="scientific">Lunasporangiospora selenospora</name>
    <dbReference type="NCBI Taxonomy" id="979761"/>
    <lineage>
        <taxon>Eukaryota</taxon>
        <taxon>Fungi</taxon>
        <taxon>Fungi incertae sedis</taxon>
        <taxon>Mucoromycota</taxon>
        <taxon>Mortierellomycotina</taxon>
        <taxon>Mortierellomycetes</taxon>
        <taxon>Mortierellales</taxon>
        <taxon>Mortierellaceae</taxon>
        <taxon>Lunasporangiospora</taxon>
    </lineage>
</organism>
<protein>
    <recommendedName>
        <fullName evidence="18">AIG1-type G domain-containing protein</fullName>
    </recommendedName>
</protein>
<feature type="region of interest" description="Disordered" evidence="17">
    <location>
        <begin position="255"/>
        <end position="328"/>
    </location>
</feature>
<feature type="compositionally biased region" description="Low complexity" evidence="17">
    <location>
        <begin position="98"/>
        <end position="109"/>
    </location>
</feature>
<evidence type="ECO:0000256" key="6">
    <source>
        <dbReference type="ARBA" id="ARBA00022692"/>
    </source>
</evidence>
<dbReference type="GO" id="GO:0005525">
    <property type="term" value="F:GTP binding"/>
    <property type="evidence" value="ECO:0007669"/>
    <property type="project" value="UniProtKB-KW"/>
</dbReference>
<name>A0A9P6KDP0_9FUNG</name>
<evidence type="ECO:0000256" key="10">
    <source>
        <dbReference type="ARBA" id="ARBA00022805"/>
    </source>
</evidence>
<feature type="compositionally biased region" description="Polar residues" evidence="17">
    <location>
        <begin position="353"/>
        <end position="365"/>
    </location>
</feature>
<feature type="compositionally biased region" description="Low complexity" evidence="17">
    <location>
        <begin position="300"/>
        <end position="317"/>
    </location>
</feature>
<dbReference type="GO" id="GO:0046872">
    <property type="term" value="F:metal ion binding"/>
    <property type="evidence" value="ECO:0007669"/>
    <property type="project" value="UniProtKB-KW"/>
</dbReference>
<feature type="domain" description="AIG1-type G" evidence="18">
    <location>
        <begin position="457"/>
        <end position="594"/>
    </location>
</feature>
<evidence type="ECO:0000256" key="12">
    <source>
        <dbReference type="ARBA" id="ARBA00022927"/>
    </source>
</evidence>
<keyword evidence="4" id="KW-0150">Chloroplast</keyword>
<dbReference type="EMBL" id="JAABOA010001706">
    <property type="protein sequence ID" value="KAF9581033.1"/>
    <property type="molecule type" value="Genomic_DNA"/>
</dbReference>
<dbReference type="Pfam" id="PF04548">
    <property type="entry name" value="AIG1"/>
    <property type="match status" value="1"/>
</dbReference>
<dbReference type="GO" id="GO:0016020">
    <property type="term" value="C:membrane"/>
    <property type="evidence" value="ECO:0007669"/>
    <property type="project" value="UniProtKB-SubCell"/>
</dbReference>
<dbReference type="AlphaFoldDB" id="A0A9P6KDP0"/>
<evidence type="ECO:0000256" key="2">
    <source>
        <dbReference type="ARBA" id="ARBA00004167"/>
    </source>
</evidence>
<keyword evidence="11" id="KW-0460">Magnesium</keyword>
<dbReference type="GO" id="GO:0016787">
    <property type="term" value="F:hydrolase activity"/>
    <property type="evidence" value="ECO:0007669"/>
    <property type="project" value="UniProtKB-KW"/>
</dbReference>
<keyword evidence="3" id="KW-0813">Transport</keyword>
<evidence type="ECO:0000256" key="17">
    <source>
        <dbReference type="SAM" id="MobiDB-lite"/>
    </source>
</evidence>
<feature type="compositionally biased region" description="Low complexity" evidence="17">
    <location>
        <begin position="151"/>
        <end position="162"/>
    </location>
</feature>
<comment type="caution">
    <text evidence="19">The sequence shown here is derived from an EMBL/GenBank/DDBJ whole genome shotgun (WGS) entry which is preliminary data.</text>
</comment>
<dbReference type="InterPro" id="IPR027417">
    <property type="entry name" value="P-loop_NTPase"/>
</dbReference>
<evidence type="ECO:0000256" key="11">
    <source>
        <dbReference type="ARBA" id="ARBA00022842"/>
    </source>
</evidence>
<gene>
    <name evidence="19" type="ORF">BGW38_002101</name>
</gene>
<keyword evidence="15" id="KW-0472">Membrane</keyword>
<evidence type="ECO:0000259" key="18">
    <source>
        <dbReference type="Pfam" id="PF04548"/>
    </source>
</evidence>
<keyword evidence="13" id="KW-1133">Transmembrane helix</keyword>
<dbReference type="OrthoDB" id="8954335at2759"/>
<reference evidence="19" key="1">
    <citation type="journal article" date="2020" name="Fungal Divers.">
        <title>Resolving the Mortierellaceae phylogeny through synthesis of multi-gene phylogenetics and phylogenomics.</title>
        <authorList>
            <person name="Vandepol N."/>
            <person name="Liber J."/>
            <person name="Desiro A."/>
            <person name="Na H."/>
            <person name="Kennedy M."/>
            <person name="Barry K."/>
            <person name="Grigoriev I.V."/>
            <person name="Miller A.N."/>
            <person name="O'Donnell K."/>
            <person name="Stajich J.E."/>
            <person name="Bonito G."/>
        </authorList>
    </citation>
    <scope>NUCLEOTIDE SEQUENCE</scope>
    <source>
        <strain evidence="19">KOD1015</strain>
    </source>
</reference>
<keyword evidence="9" id="KW-0378">Hydrolase</keyword>
<keyword evidence="12" id="KW-0653">Protein transport</keyword>
<evidence type="ECO:0000256" key="16">
    <source>
        <dbReference type="ARBA" id="ARBA00024013"/>
    </source>
</evidence>
<sequence length="716" mass="75961">MTTQTPSSTASSRSTGTGPVLRQTQFLSHEQSRSDTMPPPNPGLGDEADHRAMGDNSGGGAGGLARAKSAAQQSALLRQQQYQKQRHAQFVEEEGSRGESSGRLGSRQRNSMGSPTTSHTSGISSSPGAAADFDNRGTTLESAPLLLPQNSQTSRSGFGSSSAEDHRSLRSTISMEHLRRPKLSSSPMSSSPSNAPLANPPIQIPPPLKPRPVLDENPHGGITFMRVADPPQPTMAPGSDRGRIWEQGALRALMDNVDETDSRPSEIIPGPDDLKEEDSLEGSRRPINSWKPWNAKDDGATTTPAMTSSSSTSSSRDASPRGHRRASGMAGSFIATPTMATFPEEQEPLSGFASASTSPPLTGSLSEPLASPSLTPTAERIGHGTLSNGSGTTAQASHGASSTKARSGTLASVGSMATLVAGGAGNSNSTLIMHDAPRDRRSEHVHIEEGSGPVVLMAIGKTGQGKSSLLNKIMGTSELKASASVRAVTKGIAERTGWGKFEMSRRVLVTLADTPGLADTEGDDEKNIPILKDYISSIGARLGVTAFLLVFKIDAGVEMIMTILTTFNEIMQEHPNFWENVILVFTGCDFKRNVMSTKELYHRVIQEELSKLFLNRIYLNDQGQGEEGGETHSSRDGGLHSRTTSTTMGLDTELSEEPSSIAGHDDDVPSSSSMVPQIPMVFLSTAEAPCGFALGEKCDYETLYALGDSPRMLMFV</sequence>
<keyword evidence="6" id="KW-0812">Transmembrane</keyword>
<evidence type="ECO:0000256" key="7">
    <source>
        <dbReference type="ARBA" id="ARBA00022723"/>
    </source>
</evidence>
<keyword evidence="5" id="KW-0934">Plastid</keyword>
<evidence type="ECO:0000256" key="8">
    <source>
        <dbReference type="ARBA" id="ARBA00022741"/>
    </source>
</evidence>
<evidence type="ECO:0000256" key="9">
    <source>
        <dbReference type="ARBA" id="ARBA00022801"/>
    </source>
</evidence>
<feature type="compositionally biased region" description="Basic and acidic residues" evidence="17">
    <location>
        <begin position="629"/>
        <end position="639"/>
    </location>
</feature>
<comment type="subcellular location">
    <subcellularLocation>
        <location evidence="2">Membrane</location>
        <topology evidence="2">Single-pass membrane protein</topology>
    </subcellularLocation>
    <subcellularLocation>
        <location evidence="16">Plastid</location>
        <location evidence="16">Chloroplast outer membrane</location>
    </subcellularLocation>
</comment>
<evidence type="ECO:0000313" key="20">
    <source>
        <dbReference type="Proteomes" id="UP000780801"/>
    </source>
</evidence>
<dbReference type="InterPro" id="IPR045058">
    <property type="entry name" value="GIMA/IAN/Toc"/>
</dbReference>
<proteinExistence type="predicted"/>
<keyword evidence="7" id="KW-0479">Metal-binding</keyword>
<evidence type="ECO:0000256" key="1">
    <source>
        <dbReference type="ARBA" id="ARBA00001946"/>
    </source>
</evidence>
<evidence type="ECO:0000256" key="14">
    <source>
        <dbReference type="ARBA" id="ARBA00023134"/>
    </source>
</evidence>
<dbReference type="Gene3D" id="3.40.50.300">
    <property type="entry name" value="P-loop containing nucleotide triphosphate hydrolases"/>
    <property type="match status" value="1"/>
</dbReference>
<keyword evidence="10" id="KW-1002">Plastid outer membrane</keyword>
<evidence type="ECO:0000256" key="15">
    <source>
        <dbReference type="ARBA" id="ARBA00023136"/>
    </source>
</evidence>
<feature type="region of interest" description="Disordered" evidence="17">
    <location>
        <begin position="345"/>
        <end position="407"/>
    </location>
</feature>
<feature type="region of interest" description="Disordered" evidence="17">
    <location>
        <begin position="624"/>
        <end position="673"/>
    </location>
</feature>
<dbReference type="Proteomes" id="UP000780801">
    <property type="component" value="Unassembled WGS sequence"/>
</dbReference>
<accession>A0A9P6KDP0</accession>
<feature type="compositionally biased region" description="Low complexity" evidence="17">
    <location>
        <begin position="1"/>
        <end position="17"/>
    </location>
</feature>
<evidence type="ECO:0000256" key="13">
    <source>
        <dbReference type="ARBA" id="ARBA00022989"/>
    </source>
</evidence>
<keyword evidence="20" id="KW-1185">Reference proteome</keyword>
<evidence type="ECO:0000256" key="3">
    <source>
        <dbReference type="ARBA" id="ARBA00022448"/>
    </source>
</evidence>
<feature type="region of interest" description="Disordered" evidence="17">
    <location>
        <begin position="1"/>
        <end position="241"/>
    </location>
</feature>
<dbReference type="SUPFAM" id="SSF52540">
    <property type="entry name" value="P-loop containing nucleoside triphosphate hydrolases"/>
    <property type="match status" value="1"/>
</dbReference>
<keyword evidence="8" id="KW-0547">Nucleotide-binding</keyword>
<feature type="compositionally biased region" description="Low complexity" evidence="17">
    <location>
        <begin position="64"/>
        <end position="83"/>
    </location>
</feature>
<feature type="compositionally biased region" description="Polar residues" evidence="17">
    <location>
        <begin position="110"/>
        <end position="127"/>
    </location>
</feature>
<dbReference type="InterPro" id="IPR006703">
    <property type="entry name" value="G_AIG1"/>
</dbReference>
<evidence type="ECO:0000256" key="4">
    <source>
        <dbReference type="ARBA" id="ARBA00022528"/>
    </source>
</evidence>
<feature type="compositionally biased region" description="Polar residues" evidence="17">
    <location>
        <begin position="385"/>
        <end position="407"/>
    </location>
</feature>
<feature type="compositionally biased region" description="Pro residues" evidence="17">
    <location>
        <begin position="198"/>
        <end position="210"/>
    </location>
</feature>
<comment type="cofactor">
    <cofactor evidence="1">
        <name>Mg(2+)</name>
        <dbReference type="ChEBI" id="CHEBI:18420"/>
    </cofactor>
</comment>
<dbReference type="PANTHER" id="PTHR10903:SF135">
    <property type="entry name" value="TRANSLOCASE OF CHLOROPLAST 120, CHLOROPLASTIC-RELATED"/>
    <property type="match status" value="1"/>
</dbReference>
<dbReference type="GO" id="GO:0015031">
    <property type="term" value="P:protein transport"/>
    <property type="evidence" value="ECO:0007669"/>
    <property type="project" value="UniProtKB-KW"/>
</dbReference>
<evidence type="ECO:0000256" key="5">
    <source>
        <dbReference type="ARBA" id="ARBA00022640"/>
    </source>
</evidence>
<keyword evidence="14" id="KW-0342">GTP-binding</keyword>
<feature type="compositionally biased region" description="Low complexity" evidence="17">
    <location>
        <begin position="183"/>
        <end position="197"/>
    </location>
</feature>
<dbReference type="PANTHER" id="PTHR10903">
    <property type="entry name" value="GTPASE, IMAP FAMILY MEMBER-RELATED"/>
    <property type="match status" value="1"/>
</dbReference>